<dbReference type="GeneID" id="113471604"/>
<dbReference type="Pfam" id="PF12130">
    <property type="entry name" value="bMERB_dom"/>
    <property type="match status" value="1"/>
</dbReference>
<accession>A0A3Q0JE35</accession>
<dbReference type="PROSITE" id="PS51848">
    <property type="entry name" value="BMERB"/>
    <property type="match status" value="1"/>
</dbReference>
<reference evidence="3" key="1">
    <citation type="submission" date="2025-08" db="UniProtKB">
        <authorList>
            <consortium name="RefSeq"/>
        </authorList>
    </citation>
    <scope>IDENTIFICATION</scope>
</reference>
<dbReference type="Proteomes" id="UP000079169">
    <property type="component" value="Unplaced"/>
</dbReference>
<evidence type="ECO:0000313" key="3">
    <source>
        <dbReference type="RefSeq" id="XP_026686679.1"/>
    </source>
</evidence>
<dbReference type="InterPro" id="IPR022735">
    <property type="entry name" value="bMERB_dom"/>
</dbReference>
<evidence type="ECO:0000259" key="1">
    <source>
        <dbReference type="PROSITE" id="PS51848"/>
    </source>
</evidence>
<keyword evidence="2" id="KW-1185">Reference proteome</keyword>
<dbReference type="PANTHER" id="PTHR23167">
    <property type="entry name" value="CALPONIN HOMOLOGY DOMAIN-CONTAINING PROTEIN DDB_G0272472-RELATED"/>
    <property type="match status" value="1"/>
</dbReference>
<feature type="domain" description="BMERB" evidence="1">
    <location>
        <begin position="1"/>
        <end position="119"/>
    </location>
</feature>
<dbReference type="SMART" id="SM01203">
    <property type="entry name" value="DUF3585"/>
    <property type="match status" value="1"/>
</dbReference>
<dbReference type="InterPro" id="IPR050540">
    <property type="entry name" value="F-actin_Monoox_Mical"/>
</dbReference>
<sequence>MLARPSVSNCKKGADRDREEALMSRWFTLVNKKNALLRRQMQLNILEKEDDLERKFELLNLELRSILSIEEWQKTEDQKKRESLLLSELVNIVNKRDELVHHLDSQERAIEDDDEIERDVSRAGMGQRNKNCVIQ</sequence>
<evidence type="ECO:0000313" key="2">
    <source>
        <dbReference type="Proteomes" id="UP000079169"/>
    </source>
</evidence>
<proteinExistence type="predicted"/>
<gene>
    <name evidence="3" type="primary">LOC113471604</name>
</gene>
<organism evidence="2 3">
    <name type="scientific">Diaphorina citri</name>
    <name type="common">Asian citrus psyllid</name>
    <dbReference type="NCBI Taxonomy" id="121845"/>
    <lineage>
        <taxon>Eukaryota</taxon>
        <taxon>Metazoa</taxon>
        <taxon>Ecdysozoa</taxon>
        <taxon>Arthropoda</taxon>
        <taxon>Hexapoda</taxon>
        <taxon>Insecta</taxon>
        <taxon>Pterygota</taxon>
        <taxon>Neoptera</taxon>
        <taxon>Paraneoptera</taxon>
        <taxon>Hemiptera</taxon>
        <taxon>Sternorrhyncha</taxon>
        <taxon>Psylloidea</taxon>
        <taxon>Psyllidae</taxon>
        <taxon>Diaphorininae</taxon>
        <taxon>Diaphorina</taxon>
    </lineage>
</organism>
<protein>
    <submittedName>
        <fullName evidence="3">EH domain-binding protein 1-like isoform X2</fullName>
    </submittedName>
</protein>
<name>A0A3Q0JE35_DIACI</name>
<dbReference type="RefSeq" id="XP_026686679.1">
    <property type="nucleotide sequence ID" value="XM_026830878.1"/>
</dbReference>
<dbReference type="PANTHER" id="PTHR23167:SF46">
    <property type="entry name" value="EPS15 HOMOLOGY DOMAIN CONTAINING PROTEIN-BINDING PROTEIN 1, ISOFORM F"/>
    <property type="match status" value="1"/>
</dbReference>
<dbReference type="AlphaFoldDB" id="A0A3Q0JE35"/>